<dbReference type="SUPFAM" id="SSF56801">
    <property type="entry name" value="Acetyl-CoA synthetase-like"/>
    <property type="match status" value="1"/>
</dbReference>
<comment type="similarity">
    <text evidence="1">Belongs to the ATP-dependent AMP-binding enzyme family.</text>
</comment>
<dbReference type="Gene3D" id="3.30.300.30">
    <property type="match status" value="1"/>
</dbReference>
<accession>A0A221MGP4</accession>
<keyword evidence="6" id="KW-1185">Reference proteome</keyword>
<dbReference type="PANTHER" id="PTHR43767">
    <property type="entry name" value="LONG-CHAIN-FATTY-ACID--COA LIGASE"/>
    <property type="match status" value="1"/>
</dbReference>
<dbReference type="Pfam" id="PF00501">
    <property type="entry name" value="AMP-binding"/>
    <property type="match status" value="1"/>
</dbReference>
<keyword evidence="2 5" id="KW-0436">Ligase</keyword>
<evidence type="ECO:0000259" key="3">
    <source>
        <dbReference type="Pfam" id="PF00501"/>
    </source>
</evidence>
<gene>
    <name evidence="5" type="ORF">CFK40_18300</name>
</gene>
<dbReference type="InterPro" id="IPR050237">
    <property type="entry name" value="ATP-dep_AMP-bd_enzyme"/>
</dbReference>
<dbReference type="OrthoDB" id="9803968at2"/>
<dbReference type="InterPro" id="IPR042099">
    <property type="entry name" value="ANL_N_sf"/>
</dbReference>
<reference evidence="5 6" key="1">
    <citation type="journal article" date="2003" name="Int. J. Syst. Evol. Microbiol.">
        <title>Virgibacillus carmonensis sp. nov., Virgibacillus necropolis sp. nov. and Virgibacillus picturae sp. nov., three novel species isolated from deteriorated mural paintings, transfer of the species of the genus salibacillus to Virgibacillus, as Virgibacillus marismortui comb. nov. and Virgibacillus salexigens comb. nov., and emended description of the genus Virgibacillus.</title>
        <authorList>
            <person name="Heyrman J."/>
            <person name="Logan N.A."/>
            <person name="Busse H.J."/>
            <person name="Balcaen A."/>
            <person name="Lebbe L."/>
            <person name="Rodriguez-Diaz M."/>
            <person name="Swings J."/>
            <person name="De Vos P."/>
        </authorList>
    </citation>
    <scope>NUCLEOTIDE SEQUENCE [LARGE SCALE GENOMIC DNA]</scope>
    <source>
        <strain evidence="5 6">LMG 19488</strain>
    </source>
</reference>
<dbReference type="PANTHER" id="PTHR43767:SF1">
    <property type="entry name" value="NONRIBOSOMAL PEPTIDE SYNTHASE PES1 (EUROFUNG)-RELATED"/>
    <property type="match status" value="1"/>
</dbReference>
<dbReference type="KEGG" id="vne:CFK40_18300"/>
<dbReference type="PROSITE" id="PS00455">
    <property type="entry name" value="AMP_BINDING"/>
    <property type="match status" value="1"/>
</dbReference>
<dbReference type="AlphaFoldDB" id="A0A221MGP4"/>
<dbReference type="InterPro" id="IPR020845">
    <property type="entry name" value="AMP-binding_CS"/>
</dbReference>
<dbReference type="Gene3D" id="3.40.50.12780">
    <property type="entry name" value="N-terminal domain of ligase-like"/>
    <property type="match status" value="1"/>
</dbReference>
<dbReference type="Pfam" id="PF13193">
    <property type="entry name" value="AMP-binding_C"/>
    <property type="match status" value="1"/>
</dbReference>
<dbReference type="FunFam" id="3.30.300.30:FF:000008">
    <property type="entry name" value="2,3-dihydroxybenzoate-AMP ligase"/>
    <property type="match status" value="1"/>
</dbReference>
<sequence>MVNKGGDNLNRPWLEFYPENVPYDIEIPSLSIFNLLERTAEDYPTNKAVIDRDKELTYAELKHMTERLAAALHCRGFRKGDLLALMLPNSMEYVITYYAVHRLGGIVVQVNPMYQAYELEYILRDSEAAWFVGFEEQKGKLEQIDFANNLKIIAADSGKEQKDSLYSWIAEENNELPPLNICPKEDIAVLQYTGGTTGKSKGVMLTHSNLVSNVYQSFTSWGGVIQRPGERMLGAPPLFHVYGMTNMNSAVFVAASYIAVAKFEVNQVLKVIRKHRPTMFPGVPTMYIALLQHPDLTAADIECFKFCNSGSAPMPAELMHEFERKTGAPILEAYGLSETSPATHRNPVTGLRKPGSIGIPVPNTDSKIVDMETGTKELPVGEEGELVIKGPQVMKGYWKNPDETASVLRDGWFYTGDIARMDENGYFYIVGRKKDLIIAGGYNIYPVEVEEVLYQHPAVVEVCVYGAPDSYLGETVKAVIVPRKGINVTEEEIIIWCTERLAKYKIPRMIEFRDYLPKSTVGKILRRKLVEEERVKLQSESDQGRKVNLP</sequence>
<evidence type="ECO:0000259" key="4">
    <source>
        <dbReference type="Pfam" id="PF13193"/>
    </source>
</evidence>
<evidence type="ECO:0000313" key="5">
    <source>
        <dbReference type="EMBL" id="ASN06833.1"/>
    </source>
</evidence>
<dbReference type="InterPro" id="IPR025110">
    <property type="entry name" value="AMP-bd_C"/>
</dbReference>
<proteinExistence type="inferred from homology"/>
<feature type="domain" description="AMP-dependent synthetase/ligase" evidence="3">
    <location>
        <begin position="36"/>
        <end position="398"/>
    </location>
</feature>
<evidence type="ECO:0000256" key="2">
    <source>
        <dbReference type="ARBA" id="ARBA00022598"/>
    </source>
</evidence>
<feature type="domain" description="AMP-binding enzyme C-terminal" evidence="4">
    <location>
        <begin position="448"/>
        <end position="523"/>
    </location>
</feature>
<evidence type="ECO:0000313" key="6">
    <source>
        <dbReference type="Proteomes" id="UP000204391"/>
    </source>
</evidence>
<dbReference type="InterPro" id="IPR045851">
    <property type="entry name" value="AMP-bd_C_sf"/>
</dbReference>
<dbReference type="InterPro" id="IPR000873">
    <property type="entry name" value="AMP-dep_synth/lig_dom"/>
</dbReference>
<protein>
    <submittedName>
        <fullName evidence="5">Long-chain fatty acid--CoA ligase</fullName>
    </submittedName>
</protein>
<evidence type="ECO:0000256" key="1">
    <source>
        <dbReference type="ARBA" id="ARBA00006432"/>
    </source>
</evidence>
<name>A0A221MGP4_9BACI</name>
<organism evidence="5 6">
    <name type="scientific">Virgibacillus necropolis</name>
    <dbReference type="NCBI Taxonomy" id="163877"/>
    <lineage>
        <taxon>Bacteria</taxon>
        <taxon>Bacillati</taxon>
        <taxon>Bacillota</taxon>
        <taxon>Bacilli</taxon>
        <taxon>Bacillales</taxon>
        <taxon>Bacillaceae</taxon>
        <taxon>Virgibacillus</taxon>
    </lineage>
</organism>
<dbReference type="EMBL" id="CP022437">
    <property type="protein sequence ID" value="ASN06833.1"/>
    <property type="molecule type" value="Genomic_DNA"/>
</dbReference>
<dbReference type="CDD" id="cd05936">
    <property type="entry name" value="FC-FACS_FadD_like"/>
    <property type="match status" value="1"/>
</dbReference>
<dbReference type="Proteomes" id="UP000204391">
    <property type="component" value="Chromosome"/>
</dbReference>
<dbReference type="GO" id="GO:0016878">
    <property type="term" value="F:acid-thiol ligase activity"/>
    <property type="evidence" value="ECO:0007669"/>
    <property type="project" value="UniProtKB-ARBA"/>
</dbReference>